<dbReference type="SUPFAM" id="SSF52141">
    <property type="entry name" value="Uracil-DNA glycosylase-like"/>
    <property type="match status" value="1"/>
</dbReference>
<dbReference type="Proteomes" id="UP001055247">
    <property type="component" value="Unassembled WGS sequence"/>
</dbReference>
<dbReference type="CDD" id="cd10035">
    <property type="entry name" value="UDG_like"/>
    <property type="match status" value="1"/>
</dbReference>
<comment type="caution">
    <text evidence="1">The sequence shown here is derived from an EMBL/GenBank/DDBJ whole genome shotgun (WGS) entry which is preliminary data.</text>
</comment>
<evidence type="ECO:0000313" key="2">
    <source>
        <dbReference type="Proteomes" id="UP001055247"/>
    </source>
</evidence>
<accession>A0AAV4ZME1</accession>
<keyword evidence="2" id="KW-1185">Reference proteome</keyword>
<organism evidence="1 2">
    <name type="scientific">Methylobacterium hispanicum</name>
    <dbReference type="NCBI Taxonomy" id="270350"/>
    <lineage>
        <taxon>Bacteria</taxon>
        <taxon>Pseudomonadati</taxon>
        <taxon>Pseudomonadota</taxon>
        <taxon>Alphaproteobacteria</taxon>
        <taxon>Hyphomicrobiales</taxon>
        <taxon>Methylobacteriaceae</taxon>
        <taxon>Methylobacterium</taxon>
    </lineage>
</organism>
<evidence type="ECO:0000313" key="1">
    <source>
        <dbReference type="EMBL" id="GJD89352.1"/>
    </source>
</evidence>
<evidence type="ECO:0008006" key="3">
    <source>
        <dbReference type="Google" id="ProtNLM"/>
    </source>
</evidence>
<name>A0AAV4ZME1_9HYPH</name>
<proteinExistence type="predicted"/>
<dbReference type="Gene3D" id="3.40.470.10">
    <property type="entry name" value="Uracil-DNA glycosylase-like domain"/>
    <property type="match status" value="1"/>
</dbReference>
<dbReference type="EMBL" id="BPQO01000011">
    <property type="protein sequence ID" value="GJD89352.1"/>
    <property type="molecule type" value="Genomic_DNA"/>
</dbReference>
<reference evidence="1" key="2">
    <citation type="submission" date="2021-08" db="EMBL/GenBank/DDBJ databases">
        <authorList>
            <person name="Tani A."/>
            <person name="Ola A."/>
            <person name="Ogura Y."/>
            <person name="Katsura K."/>
            <person name="Hayashi T."/>
        </authorList>
    </citation>
    <scope>NUCLEOTIDE SEQUENCE</scope>
    <source>
        <strain evidence="1">DSM 16372</strain>
    </source>
</reference>
<dbReference type="AlphaFoldDB" id="A0AAV4ZME1"/>
<dbReference type="InterPro" id="IPR036895">
    <property type="entry name" value="Uracil-DNA_glycosylase-like_sf"/>
</dbReference>
<sequence>MRTPASFAAALAEVRLPSVFNPYGDVCPEHDRADAATVRRRNLTRCLEAALDANVDTIWIARDLGYRGGRRTGLPLTDEVHLEPAGALMGGIDLKRATRGPVVAERTAAIIWRVLARIGEPAILWNVFPLHPHEPKNPFSNRCHTRAERDATWCLMEALIAMVAPKRIVAIGRDAALALSGIDIPLSVVRHPSYGGQAEFISGVHSLYGVAQTTKERPTPASLPF</sequence>
<protein>
    <recommendedName>
        <fullName evidence="3">Uracil-DNA glycosylase</fullName>
    </recommendedName>
</protein>
<gene>
    <name evidence="1" type="ORF">BHAOGJBA_2879</name>
</gene>
<reference evidence="1" key="1">
    <citation type="journal article" date="2016" name="Front. Microbiol.">
        <title>Genome Sequence of the Piezophilic, Mesophilic Sulfate-Reducing Bacterium Desulfovibrio indicus J2T.</title>
        <authorList>
            <person name="Cao J."/>
            <person name="Maignien L."/>
            <person name="Shao Z."/>
            <person name="Alain K."/>
            <person name="Jebbar M."/>
        </authorList>
    </citation>
    <scope>NUCLEOTIDE SEQUENCE</scope>
    <source>
        <strain evidence="1">DSM 16372</strain>
    </source>
</reference>